<reference evidence="1" key="1">
    <citation type="journal article" date="2021" name="Open Biol.">
        <title>Shared evolutionary footprints suggest mitochondrial oxidative damage underlies multiple complex I losses in fungi.</title>
        <authorList>
            <person name="Schikora-Tamarit M.A."/>
            <person name="Marcet-Houben M."/>
            <person name="Nosek J."/>
            <person name="Gabaldon T."/>
        </authorList>
    </citation>
    <scope>NUCLEOTIDE SEQUENCE</scope>
    <source>
        <strain evidence="1">CBS2887</strain>
    </source>
</reference>
<dbReference type="EMBL" id="JAEUBG010001791">
    <property type="protein sequence ID" value="KAH3685796.1"/>
    <property type="molecule type" value="Genomic_DNA"/>
</dbReference>
<dbReference type="AlphaFoldDB" id="A0A9P8Q8A0"/>
<organism evidence="1 2">
    <name type="scientific">Wickerhamomyces pijperi</name>
    <name type="common">Yeast</name>
    <name type="synonym">Pichia pijperi</name>
    <dbReference type="NCBI Taxonomy" id="599730"/>
    <lineage>
        <taxon>Eukaryota</taxon>
        <taxon>Fungi</taxon>
        <taxon>Dikarya</taxon>
        <taxon>Ascomycota</taxon>
        <taxon>Saccharomycotina</taxon>
        <taxon>Saccharomycetes</taxon>
        <taxon>Phaffomycetales</taxon>
        <taxon>Wickerhamomycetaceae</taxon>
        <taxon>Wickerhamomyces</taxon>
    </lineage>
</organism>
<proteinExistence type="predicted"/>
<gene>
    <name evidence="1" type="ORF">WICPIJ_003230</name>
</gene>
<dbReference type="Proteomes" id="UP000774326">
    <property type="component" value="Unassembled WGS sequence"/>
</dbReference>
<reference evidence="1" key="2">
    <citation type="submission" date="2021-01" db="EMBL/GenBank/DDBJ databases">
        <authorList>
            <person name="Schikora-Tamarit M.A."/>
        </authorList>
    </citation>
    <scope>NUCLEOTIDE SEQUENCE</scope>
    <source>
        <strain evidence="1">CBS2887</strain>
    </source>
</reference>
<name>A0A9P8Q8A0_WICPI</name>
<evidence type="ECO:0000313" key="1">
    <source>
        <dbReference type="EMBL" id="KAH3685796.1"/>
    </source>
</evidence>
<keyword evidence="2" id="KW-1185">Reference proteome</keyword>
<protein>
    <submittedName>
        <fullName evidence="1">Uncharacterized protein</fullName>
    </submittedName>
</protein>
<accession>A0A9P8Q8A0</accession>
<feature type="non-terminal residue" evidence="1">
    <location>
        <position position="1"/>
    </location>
</feature>
<comment type="caution">
    <text evidence="1">The sequence shown here is derived from an EMBL/GenBank/DDBJ whole genome shotgun (WGS) entry which is preliminary data.</text>
</comment>
<evidence type="ECO:0000313" key="2">
    <source>
        <dbReference type="Proteomes" id="UP000774326"/>
    </source>
</evidence>
<sequence length="157" mass="16827">GVVKEILFVVGSVSERVIVEPEEIRFFCFKSLAVADAVVVVVVVAEEEDAEAVDDAEFSAGALAEEAKAVELDTLVLPLNDADVDADADDDGIGAEVMEEDKVFGETGDLGVMCWYDAMYLASCCRNDLVMSQITVSMLESLSLECKVKTFSIDEGA</sequence>